<keyword evidence="1" id="KW-1133">Transmembrane helix</keyword>
<keyword evidence="3" id="KW-1185">Reference proteome</keyword>
<comment type="caution">
    <text evidence="2">The sequence shown here is derived from an EMBL/GenBank/DDBJ whole genome shotgun (WGS) entry which is preliminary data.</text>
</comment>
<dbReference type="EMBL" id="JBHSWD010000001">
    <property type="protein sequence ID" value="MFC6591549.1"/>
    <property type="molecule type" value="Genomic_DNA"/>
</dbReference>
<gene>
    <name evidence="2" type="ORF">ACFP81_05655</name>
</gene>
<keyword evidence="1" id="KW-0812">Transmembrane</keyword>
<reference evidence="3" key="1">
    <citation type="journal article" date="2019" name="Int. J. Syst. Evol. Microbiol.">
        <title>The Global Catalogue of Microorganisms (GCM) 10K type strain sequencing project: providing services to taxonomists for standard genome sequencing and annotation.</title>
        <authorList>
            <consortium name="The Broad Institute Genomics Platform"/>
            <consortium name="The Broad Institute Genome Sequencing Center for Infectious Disease"/>
            <person name="Wu L."/>
            <person name="Ma J."/>
        </authorList>
    </citation>
    <scope>NUCLEOTIDE SEQUENCE [LARGE SCALE GENOMIC DNA]</scope>
    <source>
        <strain evidence="3">CGMCC 1.15772</strain>
    </source>
</reference>
<evidence type="ECO:0000313" key="2">
    <source>
        <dbReference type="EMBL" id="MFC6591549.1"/>
    </source>
</evidence>
<evidence type="ECO:0008006" key="4">
    <source>
        <dbReference type="Google" id="ProtNLM"/>
    </source>
</evidence>
<proteinExistence type="predicted"/>
<name>A0ABW1YBG9_9DEIO</name>
<evidence type="ECO:0000313" key="3">
    <source>
        <dbReference type="Proteomes" id="UP001596297"/>
    </source>
</evidence>
<evidence type="ECO:0000256" key="1">
    <source>
        <dbReference type="SAM" id="Phobius"/>
    </source>
</evidence>
<protein>
    <recommendedName>
        <fullName evidence="4">ABC transporter permease</fullName>
    </recommendedName>
</protein>
<organism evidence="2 3">
    <name type="scientific">Deinococcus lacus</name>
    <dbReference type="NCBI Taxonomy" id="392561"/>
    <lineage>
        <taxon>Bacteria</taxon>
        <taxon>Thermotogati</taxon>
        <taxon>Deinococcota</taxon>
        <taxon>Deinococci</taxon>
        <taxon>Deinococcales</taxon>
        <taxon>Deinococcaceae</taxon>
        <taxon>Deinococcus</taxon>
    </lineage>
</organism>
<dbReference type="Proteomes" id="UP001596297">
    <property type="component" value="Unassembled WGS sequence"/>
</dbReference>
<accession>A0ABW1YBG9</accession>
<feature type="transmembrane region" description="Helical" evidence="1">
    <location>
        <begin position="26"/>
        <end position="45"/>
    </location>
</feature>
<sequence length="50" mass="5424">MLAPAGFDTLARNVWTYTEEALYGEAAPYALALVVAGAVLAVLTLRREER</sequence>
<keyword evidence="1" id="KW-0472">Membrane</keyword>
<dbReference type="RefSeq" id="WP_380082551.1">
    <property type="nucleotide sequence ID" value="NZ_JBHSWD010000001.1"/>
</dbReference>